<name>A0ACB5RHQ2_9CLOT</name>
<proteinExistence type="predicted"/>
<gene>
    <name evidence="1" type="ORF">rsdtw13_38650</name>
</gene>
<organism evidence="1 2">
    <name type="scientific">Inconstantimicrobium mannanitabidum</name>
    <dbReference type="NCBI Taxonomy" id="1604901"/>
    <lineage>
        <taxon>Bacteria</taxon>
        <taxon>Bacillati</taxon>
        <taxon>Bacillota</taxon>
        <taxon>Clostridia</taxon>
        <taxon>Eubacteriales</taxon>
        <taxon>Clostridiaceae</taxon>
        <taxon>Inconstantimicrobium</taxon>
    </lineage>
</organism>
<reference evidence="1" key="1">
    <citation type="journal article" date="2025" name="Int. J. Syst. Evol. Microbiol.">
        <title>Inconstantimicrobium mannanitabidum sp. nov., a novel member of the family Clostridiaceae isolated from anoxic soil under the treatment of reductive soil disinfestation.</title>
        <authorList>
            <person name="Ueki A."/>
            <person name="Tonouchi A."/>
            <person name="Honma S."/>
            <person name="Kaku N."/>
            <person name="Ueki K."/>
        </authorList>
    </citation>
    <scope>NUCLEOTIDE SEQUENCE</scope>
    <source>
        <strain evidence="1">TW13</strain>
    </source>
</reference>
<protein>
    <submittedName>
        <fullName evidence="1">Uncharacterized protein</fullName>
    </submittedName>
</protein>
<evidence type="ECO:0000313" key="1">
    <source>
        <dbReference type="EMBL" id="GKX68607.1"/>
    </source>
</evidence>
<comment type="caution">
    <text evidence="1">The sequence shown here is derived from an EMBL/GenBank/DDBJ whole genome shotgun (WGS) entry which is preliminary data.</text>
</comment>
<accession>A0ACB5RHQ2</accession>
<keyword evidence="2" id="KW-1185">Reference proteome</keyword>
<dbReference type="Proteomes" id="UP001058074">
    <property type="component" value="Unassembled WGS sequence"/>
</dbReference>
<sequence length="59" mass="6823">MCKFGVQLLFVTCFELILTLLATEICQREIPVMVTAILLIEFGISLYVIYLGYKNENKY</sequence>
<evidence type="ECO:0000313" key="2">
    <source>
        <dbReference type="Proteomes" id="UP001058074"/>
    </source>
</evidence>
<dbReference type="EMBL" id="BROD01000001">
    <property type="protein sequence ID" value="GKX68607.1"/>
    <property type="molecule type" value="Genomic_DNA"/>
</dbReference>